<dbReference type="FunFam" id="3.10.20.90:FF:000160">
    <property type="entry name" value="Polyubiquitin-C"/>
    <property type="match status" value="3"/>
</dbReference>
<sequence length="200" mass="22665">MQIFVKTLTGKTITLEVEPSDTIENVKAKIQDKEGIPPDQQRLIFAARFINSAGKQLEDGRTLSDYNIQKERGMQIFVKTLTGKTITLEVEPSDTIENVKAKIQDKEGIPPDQQRLIFLEDGRTLSDYNIQKESTLHLVLRLRGGMQIFVKTLTGKTITLEVEPSDTIENVKAKIQDKEGIPPDQQRLIFAGVYLIFFNF</sequence>
<dbReference type="InterPro" id="IPR019956">
    <property type="entry name" value="Ubiquitin_dom"/>
</dbReference>
<dbReference type="Pfam" id="PF00240">
    <property type="entry name" value="ubiquitin"/>
    <property type="match status" value="3"/>
</dbReference>
<evidence type="ECO:0000313" key="2">
    <source>
        <dbReference type="EMBL" id="VDP07580.1"/>
    </source>
</evidence>
<name>A0A183IPL0_9BILA</name>
<dbReference type="PRINTS" id="PR00348">
    <property type="entry name" value="UBIQUITIN"/>
</dbReference>
<evidence type="ECO:0000259" key="1">
    <source>
        <dbReference type="PROSITE" id="PS50053"/>
    </source>
</evidence>
<reference evidence="4" key="1">
    <citation type="submission" date="2016-06" db="UniProtKB">
        <authorList>
            <consortium name="WormBaseParasite"/>
        </authorList>
    </citation>
    <scope>IDENTIFICATION</scope>
</reference>
<dbReference type="CDD" id="cd01803">
    <property type="entry name" value="Ubl_ubiquitin"/>
    <property type="match status" value="1"/>
</dbReference>
<dbReference type="AlphaFoldDB" id="A0A183IPL0"/>
<keyword evidence="3" id="KW-1185">Reference proteome</keyword>
<dbReference type="Gene3D" id="3.10.20.90">
    <property type="entry name" value="Phosphatidylinositol 3-kinase Catalytic Subunit, Chain A, domain 1"/>
    <property type="match status" value="3"/>
</dbReference>
<dbReference type="InterPro" id="IPR029071">
    <property type="entry name" value="Ubiquitin-like_domsf"/>
</dbReference>
<gene>
    <name evidence="2" type="ORF">SBAD_LOCUS5557</name>
</gene>
<dbReference type="EMBL" id="UZAM01009075">
    <property type="protein sequence ID" value="VDP07580.1"/>
    <property type="molecule type" value="Genomic_DNA"/>
</dbReference>
<organism evidence="4">
    <name type="scientific">Soboliphyme baturini</name>
    <dbReference type="NCBI Taxonomy" id="241478"/>
    <lineage>
        <taxon>Eukaryota</taxon>
        <taxon>Metazoa</taxon>
        <taxon>Ecdysozoa</taxon>
        <taxon>Nematoda</taxon>
        <taxon>Enoplea</taxon>
        <taxon>Dorylaimia</taxon>
        <taxon>Dioctophymatida</taxon>
        <taxon>Dioctophymatoidea</taxon>
        <taxon>Soboliphymatidae</taxon>
        <taxon>Soboliphyme</taxon>
    </lineage>
</organism>
<dbReference type="OrthoDB" id="428577at2759"/>
<protein>
    <submittedName>
        <fullName evidence="4">Ubiquitin-like domain-containing protein</fullName>
    </submittedName>
</protein>
<dbReference type="InterPro" id="IPR050158">
    <property type="entry name" value="Ubiquitin_ubiquitin-like"/>
</dbReference>
<dbReference type="WBParaSite" id="SBAD_0000577901-mRNA-1">
    <property type="protein sequence ID" value="SBAD_0000577901-mRNA-1"/>
    <property type="gene ID" value="SBAD_0000577901"/>
</dbReference>
<reference evidence="2 3" key="2">
    <citation type="submission" date="2018-11" db="EMBL/GenBank/DDBJ databases">
        <authorList>
            <consortium name="Pathogen Informatics"/>
        </authorList>
    </citation>
    <scope>NUCLEOTIDE SEQUENCE [LARGE SCALE GENOMIC DNA]</scope>
</reference>
<dbReference type="Proteomes" id="UP000270296">
    <property type="component" value="Unassembled WGS sequence"/>
</dbReference>
<dbReference type="SUPFAM" id="SSF54236">
    <property type="entry name" value="Ubiquitin-like"/>
    <property type="match status" value="3"/>
</dbReference>
<dbReference type="InterPro" id="IPR000626">
    <property type="entry name" value="Ubiquitin-like_dom"/>
</dbReference>
<feature type="domain" description="Ubiquitin-like" evidence="1">
    <location>
        <begin position="146"/>
        <end position="195"/>
    </location>
</feature>
<evidence type="ECO:0000313" key="4">
    <source>
        <dbReference type="WBParaSite" id="SBAD_0000577901-mRNA-1"/>
    </source>
</evidence>
<feature type="domain" description="Ubiquitin-like" evidence="1">
    <location>
        <begin position="1"/>
        <end position="83"/>
    </location>
</feature>
<proteinExistence type="predicted"/>
<dbReference type="PANTHER" id="PTHR10666">
    <property type="entry name" value="UBIQUITIN"/>
    <property type="match status" value="1"/>
</dbReference>
<dbReference type="SMART" id="SM00213">
    <property type="entry name" value="UBQ"/>
    <property type="match status" value="3"/>
</dbReference>
<feature type="domain" description="Ubiquitin-like" evidence="1">
    <location>
        <begin position="74"/>
        <end position="145"/>
    </location>
</feature>
<evidence type="ECO:0000313" key="3">
    <source>
        <dbReference type="Proteomes" id="UP000270296"/>
    </source>
</evidence>
<dbReference type="PROSITE" id="PS50053">
    <property type="entry name" value="UBIQUITIN_2"/>
    <property type="match status" value="3"/>
</dbReference>
<accession>A0A183IPL0</accession>